<feature type="domain" description="RNA-binding S4" evidence="3">
    <location>
        <begin position="12"/>
        <end position="77"/>
    </location>
</feature>
<dbReference type="Pfam" id="PF01479">
    <property type="entry name" value="S4"/>
    <property type="match status" value="1"/>
</dbReference>
<proteinExistence type="predicted"/>
<sequence>MSEAPETAKARQRLDKWLWQARFFKTRTLAARIIGETGVRLNDVRVTKPAQNVSPGDALTFSQGDRIRVVEILALGTRRGPAAEAQALYRDDSPAPVPRAGPRPTGRDRRRLTEMREQGDGA</sequence>
<dbReference type="SUPFAM" id="SSF55174">
    <property type="entry name" value="Alpha-L RNA-binding motif"/>
    <property type="match status" value="1"/>
</dbReference>
<evidence type="ECO:0000256" key="2">
    <source>
        <dbReference type="SAM" id="MobiDB-lite"/>
    </source>
</evidence>
<dbReference type="Proteomes" id="UP000199110">
    <property type="component" value="Unassembled WGS sequence"/>
</dbReference>
<feature type="region of interest" description="Disordered" evidence="2">
    <location>
        <begin position="86"/>
        <end position="122"/>
    </location>
</feature>
<name>A0A1I3S6D5_9RHOB</name>
<keyword evidence="1" id="KW-0694">RNA-binding</keyword>
<protein>
    <submittedName>
        <fullName evidence="4">Heat shock protein Hsp15</fullName>
    </submittedName>
</protein>
<dbReference type="InterPro" id="IPR002942">
    <property type="entry name" value="S4_RNA-bd"/>
</dbReference>
<dbReference type="AlphaFoldDB" id="A0A1I3S6D5"/>
<evidence type="ECO:0000256" key="1">
    <source>
        <dbReference type="PROSITE-ProRule" id="PRU00182"/>
    </source>
</evidence>
<dbReference type="InterPro" id="IPR036986">
    <property type="entry name" value="S4_RNA-bd_sf"/>
</dbReference>
<feature type="compositionally biased region" description="Basic and acidic residues" evidence="2">
    <location>
        <begin position="105"/>
        <end position="122"/>
    </location>
</feature>
<dbReference type="Gene3D" id="3.10.290.10">
    <property type="entry name" value="RNA-binding S4 domain"/>
    <property type="match status" value="1"/>
</dbReference>
<dbReference type="RefSeq" id="WP_092782555.1">
    <property type="nucleotide sequence ID" value="NZ_FORA01000004.1"/>
</dbReference>
<dbReference type="PROSITE" id="PS50889">
    <property type="entry name" value="S4"/>
    <property type="match status" value="1"/>
</dbReference>
<dbReference type="GO" id="GO:0003723">
    <property type="term" value="F:RNA binding"/>
    <property type="evidence" value="ECO:0007669"/>
    <property type="project" value="UniProtKB-KW"/>
</dbReference>
<keyword evidence="4" id="KW-0346">Stress response</keyword>
<dbReference type="EMBL" id="FORA01000004">
    <property type="protein sequence ID" value="SFJ53066.1"/>
    <property type="molecule type" value="Genomic_DNA"/>
</dbReference>
<evidence type="ECO:0000313" key="4">
    <source>
        <dbReference type="EMBL" id="SFJ53066.1"/>
    </source>
</evidence>
<gene>
    <name evidence="4" type="ORF">SAMN04488095_2999</name>
</gene>
<dbReference type="SMART" id="SM00363">
    <property type="entry name" value="S4"/>
    <property type="match status" value="1"/>
</dbReference>
<organism evidence="4 5">
    <name type="scientific">Jannaschia pohangensis</name>
    <dbReference type="NCBI Taxonomy" id="390807"/>
    <lineage>
        <taxon>Bacteria</taxon>
        <taxon>Pseudomonadati</taxon>
        <taxon>Pseudomonadota</taxon>
        <taxon>Alphaproteobacteria</taxon>
        <taxon>Rhodobacterales</taxon>
        <taxon>Roseobacteraceae</taxon>
        <taxon>Jannaschia</taxon>
    </lineage>
</organism>
<keyword evidence="5" id="KW-1185">Reference proteome</keyword>
<evidence type="ECO:0000313" key="5">
    <source>
        <dbReference type="Proteomes" id="UP000199110"/>
    </source>
</evidence>
<dbReference type="STRING" id="390807.SAMN04488095_2999"/>
<dbReference type="OrthoDB" id="9797176at2"/>
<dbReference type="CDD" id="cd00165">
    <property type="entry name" value="S4"/>
    <property type="match status" value="1"/>
</dbReference>
<evidence type="ECO:0000259" key="3">
    <source>
        <dbReference type="SMART" id="SM00363"/>
    </source>
</evidence>
<accession>A0A1I3S6D5</accession>
<reference evidence="4 5" key="1">
    <citation type="submission" date="2016-10" db="EMBL/GenBank/DDBJ databases">
        <authorList>
            <person name="de Groot N.N."/>
        </authorList>
    </citation>
    <scope>NUCLEOTIDE SEQUENCE [LARGE SCALE GENOMIC DNA]</scope>
    <source>
        <strain evidence="4 5">DSM 19073</strain>
    </source>
</reference>